<accession>A0A7M7PLT9</accession>
<feature type="repeat" description="ANK" evidence="11">
    <location>
        <begin position="453"/>
        <end position="485"/>
    </location>
</feature>
<evidence type="ECO:0000256" key="4">
    <source>
        <dbReference type="ARBA" id="ARBA00022692"/>
    </source>
</evidence>
<dbReference type="GO" id="GO:0022857">
    <property type="term" value="F:transmembrane transporter activity"/>
    <property type="evidence" value="ECO:0000318"/>
    <property type="project" value="GO_Central"/>
</dbReference>
<feature type="compositionally biased region" description="Low complexity" evidence="12">
    <location>
        <begin position="13"/>
        <end position="26"/>
    </location>
</feature>
<feature type="repeat" description="ANK" evidence="11">
    <location>
        <begin position="486"/>
        <end position="518"/>
    </location>
</feature>
<feature type="transmembrane region" description="Helical" evidence="13">
    <location>
        <begin position="850"/>
        <end position="869"/>
    </location>
</feature>
<feature type="compositionally biased region" description="Basic residues" evidence="12">
    <location>
        <begin position="1121"/>
        <end position="1134"/>
    </location>
</feature>
<keyword evidence="9 13" id="KW-0472">Membrane</keyword>
<dbReference type="SMART" id="SM00248">
    <property type="entry name" value="ANK"/>
    <property type="match status" value="14"/>
</dbReference>
<feature type="region of interest" description="Disordered" evidence="12">
    <location>
        <begin position="1113"/>
        <end position="1162"/>
    </location>
</feature>
<feature type="repeat" description="ANK" evidence="11">
    <location>
        <begin position="519"/>
        <end position="551"/>
    </location>
</feature>
<feature type="transmembrane region" description="Helical" evidence="13">
    <location>
        <begin position="974"/>
        <end position="997"/>
    </location>
</feature>
<reference evidence="16" key="1">
    <citation type="submission" date="2015-02" db="EMBL/GenBank/DDBJ databases">
        <title>Genome sequencing for Strongylocentrotus purpuratus.</title>
        <authorList>
            <person name="Murali S."/>
            <person name="Liu Y."/>
            <person name="Vee V."/>
            <person name="English A."/>
            <person name="Wang M."/>
            <person name="Skinner E."/>
            <person name="Han Y."/>
            <person name="Muzny D.M."/>
            <person name="Worley K.C."/>
            <person name="Gibbs R.A."/>
        </authorList>
    </citation>
    <scope>NUCLEOTIDE SEQUENCE</scope>
</reference>
<dbReference type="InterPro" id="IPR052076">
    <property type="entry name" value="TRP_cation_channel"/>
</dbReference>
<evidence type="ECO:0000313" key="16">
    <source>
        <dbReference type="Proteomes" id="UP000007110"/>
    </source>
</evidence>
<feature type="repeat" description="ANK" evidence="11">
    <location>
        <begin position="320"/>
        <end position="352"/>
    </location>
</feature>
<dbReference type="EnsemblMetazoa" id="XM_030995486">
    <property type="protein sequence ID" value="XP_030851346"/>
    <property type="gene ID" value="LOC575287"/>
</dbReference>
<dbReference type="Pfam" id="PF00520">
    <property type="entry name" value="Ion_trans"/>
    <property type="match status" value="1"/>
</dbReference>
<reference evidence="15" key="2">
    <citation type="submission" date="2021-01" db="UniProtKB">
        <authorList>
            <consortium name="EnsemblMetazoa"/>
        </authorList>
    </citation>
    <scope>IDENTIFICATION</scope>
</reference>
<feature type="compositionally biased region" description="Basic and acidic residues" evidence="12">
    <location>
        <begin position="56"/>
        <end position="70"/>
    </location>
</feature>
<evidence type="ECO:0000256" key="12">
    <source>
        <dbReference type="SAM" id="MobiDB-lite"/>
    </source>
</evidence>
<keyword evidence="16" id="KW-1185">Reference proteome</keyword>
<dbReference type="PANTHER" id="PTHR47143:SF3">
    <property type="entry name" value="PWWP DOMAIN-CONTAINING PROTEIN"/>
    <property type="match status" value="1"/>
</dbReference>
<comment type="subcellular location">
    <subcellularLocation>
        <location evidence="1">Membrane</location>
        <topology evidence="1">Multi-pass membrane protein</topology>
    </subcellularLocation>
</comment>
<dbReference type="InterPro" id="IPR005821">
    <property type="entry name" value="Ion_trans_dom"/>
</dbReference>
<evidence type="ECO:0000256" key="1">
    <source>
        <dbReference type="ARBA" id="ARBA00004141"/>
    </source>
</evidence>
<feature type="region of interest" description="Disordered" evidence="12">
    <location>
        <begin position="13"/>
        <end position="74"/>
    </location>
</feature>
<evidence type="ECO:0000256" key="13">
    <source>
        <dbReference type="SAM" id="Phobius"/>
    </source>
</evidence>
<dbReference type="Gene3D" id="1.25.40.20">
    <property type="entry name" value="Ankyrin repeat-containing domain"/>
    <property type="match status" value="4"/>
</dbReference>
<feature type="repeat" description="ANK" evidence="11">
    <location>
        <begin position="287"/>
        <end position="319"/>
    </location>
</feature>
<dbReference type="InParanoid" id="A0A7M7PLT9"/>
<evidence type="ECO:0000256" key="9">
    <source>
        <dbReference type="ARBA" id="ARBA00023136"/>
    </source>
</evidence>
<protein>
    <recommendedName>
        <fullName evidence="14">Ion transport domain-containing protein</fullName>
    </recommendedName>
</protein>
<evidence type="ECO:0000259" key="14">
    <source>
        <dbReference type="Pfam" id="PF00520"/>
    </source>
</evidence>
<dbReference type="AlphaFoldDB" id="A0A7M7PLT9"/>
<evidence type="ECO:0000313" key="15">
    <source>
        <dbReference type="EnsemblMetazoa" id="XP_030851346"/>
    </source>
</evidence>
<evidence type="ECO:0000256" key="11">
    <source>
        <dbReference type="PROSITE-ProRule" id="PRU00023"/>
    </source>
</evidence>
<dbReference type="Proteomes" id="UP000007110">
    <property type="component" value="Unassembled WGS sequence"/>
</dbReference>
<dbReference type="Pfam" id="PF12796">
    <property type="entry name" value="Ank_2"/>
    <property type="match status" value="4"/>
</dbReference>
<dbReference type="GO" id="GO:0034220">
    <property type="term" value="P:monoatomic ion transmembrane transport"/>
    <property type="evidence" value="ECO:0000318"/>
    <property type="project" value="GO_Central"/>
</dbReference>
<keyword evidence="5" id="KW-0677">Repeat</keyword>
<dbReference type="PANTHER" id="PTHR47143">
    <property type="entry name" value="TRANSIENT RECEPTOR POTENTIAL CATION CHANNEL PROTEIN PAINLESS"/>
    <property type="match status" value="1"/>
</dbReference>
<feature type="repeat" description="ANK" evidence="11">
    <location>
        <begin position="174"/>
        <end position="206"/>
    </location>
</feature>
<proteinExistence type="predicted"/>
<feature type="repeat" description="ANK" evidence="11">
    <location>
        <begin position="66"/>
        <end position="98"/>
    </location>
</feature>
<feature type="repeat" description="ANK" evidence="11">
    <location>
        <begin position="353"/>
        <end position="385"/>
    </location>
</feature>
<dbReference type="PRINTS" id="PR01415">
    <property type="entry name" value="ANKYRIN"/>
</dbReference>
<organism evidence="15 16">
    <name type="scientific">Strongylocentrotus purpuratus</name>
    <name type="common">Purple sea urchin</name>
    <dbReference type="NCBI Taxonomy" id="7668"/>
    <lineage>
        <taxon>Eukaryota</taxon>
        <taxon>Metazoa</taxon>
        <taxon>Echinodermata</taxon>
        <taxon>Eleutherozoa</taxon>
        <taxon>Echinozoa</taxon>
        <taxon>Echinoidea</taxon>
        <taxon>Euechinoidea</taxon>
        <taxon>Echinacea</taxon>
        <taxon>Camarodonta</taxon>
        <taxon>Echinidea</taxon>
        <taxon>Strongylocentrotidae</taxon>
        <taxon>Strongylocentrotus</taxon>
    </lineage>
</organism>
<dbReference type="OMA" id="HHACMEG"/>
<sequence>MMDSRRQDFALHSIGSLSSGSLSSGRSDLDNRLHQAAKSGNLSEIGRLLKDEEDGGKDRLNEPDKKDRTPLHHASQAGHVNVVKYLIENGADINAEGDNKRLAIHFAAMTKPGKASKIEESSVILYLLSQEVDVNARDTFGLTPLHIAAMRGNKPAVFNLLSADDININEKDKNDMTPLHVACLHGNDDIAAMLVGVGAEVQSQDSTFSTPLHAACQGGHKKIVKRLLDVCKKKSILHTMLTSCDSQNYTPLHLVVEGGFCEIVDLVLNYGSDKESQLDLLNLEGSNLDTPLHTACAGGHLHITKLLVERGATVESVNWDMSTPLHHACANDHSEVVKYLLEKGADTSVRDELHFTPLLTAADGGNIDTLRVLLEEGAETGNLGELELFHWTVKENKPDVLKLLLAHRSGVHVIVTDDEIAKLILPAATNGCTGIVSELIRWKKETINRKDELNNTPLHLAAASGFDMTVQELVKAKGNVQARNSHGQMPLHLAASNGWSRTAEVLLKAKSIVDPVDGKGNTPLHLAAINGQLKTIKLLSSRDADVTIKDWECMNCLDHAIKHGHESVAMLILNHDEWWKVLCSARTEDFTTPMRELIRKMPGVAEKVLDKCVTVVNDQCSSSYEEIEFNYELIDDAFAEWMHQPPAQTDSPSPIQNKPKPFTGDGVLRHGAVPYTKVSNILTDNHPLLIMVSSQREKLLAHPLVSSLLDHKWSTVGRKLYSVSLALYMLFLTALTGYIVVTPPRYYIKNATLTENGESLVEWYVDGAEHWTDRFSILTLFLFGEIGPWIILGLSGINLLREVCQVLWQRQSYLNWGNFLEVSLYLLAILLVLPVSGVYYNENIMVREAWQWQCGAVAIFVAWLNFILFTRRFSTLGIYVIMFTYILRTFLKIVILLLLFLVAFALAFYALLMNQNSFHQLEYCLMKVFTMLLGEFNYDDIFHGQDYLGTSNTLEGDGEKAFFLNSVFHPELTAIMFTVMLAVMPILFGNLLVGLAVEDIHGIREKATLHQLAMQVDLAMEVQRALPLFIWRSAIVSKKMISTKPSRFQGVMGYVRRMNGEDDFLAKAMPIANKPDKDVSIDSNLATMDNMNDLRHRLRLLEKSILELKRGGSRRYDNTRRGSRRMTTRRRTVRAPHGATSPGGSCTPRHDGEGLKPGDGGEQELLGVEVVKMEEQQFKLKGQLGKMERMLKTLVTPEQLAAEYDDDDDD</sequence>
<keyword evidence="7 11" id="KW-0040">ANK repeat</keyword>
<evidence type="ECO:0000256" key="8">
    <source>
        <dbReference type="ARBA" id="ARBA00023065"/>
    </source>
</evidence>
<feature type="domain" description="Ion transport" evidence="14">
    <location>
        <begin position="811"/>
        <end position="1007"/>
    </location>
</feature>
<evidence type="ECO:0000256" key="6">
    <source>
        <dbReference type="ARBA" id="ARBA00022989"/>
    </source>
</evidence>
<dbReference type="PROSITE" id="PS50088">
    <property type="entry name" value="ANK_REPEAT"/>
    <property type="match status" value="10"/>
</dbReference>
<dbReference type="Pfam" id="PF00023">
    <property type="entry name" value="Ank"/>
    <property type="match status" value="1"/>
</dbReference>
<dbReference type="GeneID" id="575287"/>
<dbReference type="GO" id="GO:0005216">
    <property type="term" value="F:monoatomic ion channel activity"/>
    <property type="evidence" value="ECO:0007669"/>
    <property type="project" value="InterPro"/>
</dbReference>
<dbReference type="GO" id="GO:1902495">
    <property type="term" value="C:transmembrane transporter complex"/>
    <property type="evidence" value="ECO:0000318"/>
    <property type="project" value="GO_Central"/>
</dbReference>
<evidence type="ECO:0000256" key="3">
    <source>
        <dbReference type="ARBA" id="ARBA00022606"/>
    </source>
</evidence>
<evidence type="ECO:0000256" key="2">
    <source>
        <dbReference type="ARBA" id="ARBA00022448"/>
    </source>
</evidence>
<dbReference type="InterPro" id="IPR036770">
    <property type="entry name" value="Ankyrin_rpt-contain_sf"/>
</dbReference>
<feature type="transmembrane region" description="Helical" evidence="13">
    <location>
        <begin position="720"/>
        <end position="741"/>
    </location>
</feature>
<keyword evidence="10" id="KW-0407">Ion channel</keyword>
<keyword evidence="3" id="KW-0716">Sensory transduction</keyword>
<keyword evidence="6 13" id="KW-1133">Transmembrane helix</keyword>
<feature type="transmembrane region" description="Helical" evidence="13">
    <location>
        <begin position="818"/>
        <end position="838"/>
    </location>
</feature>
<keyword evidence="8" id="KW-0406">Ion transport</keyword>
<feature type="transmembrane region" description="Helical" evidence="13">
    <location>
        <begin position="775"/>
        <end position="797"/>
    </location>
</feature>
<dbReference type="PROSITE" id="PS50297">
    <property type="entry name" value="ANK_REP_REGION"/>
    <property type="match status" value="8"/>
</dbReference>
<evidence type="ECO:0000256" key="5">
    <source>
        <dbReference type="ARBA" id="ARBA00022737"/>
    </source>
</evidence>
<evidence type="ECO:0000256" key="10">
    <source>
        <dbReference type="ARBA" id="ARBA00023303"/>
    </source>
</evidence>
<dbReference type="KEGG" id="spu:575287"/>
<dbReference type="OrthoDB" id="411646at2759"/>
<dbReference type="SUPFAM" id="SSF48403">
    <property type="entry name" value="Ankyrin repeat"/>
    <property type="match status" value="2"/>
</dbReference>
<keyword evidence="2" id="KW-0813">Transport</keyword>
<name>A0A7M7PLT9_STRPU</name>
<evidence type="ECO:0000256" key="7">
    <source>
        <dbReference type="ARBA" id="ARBA00023043"/>
    </source>
</evidence>
<feature type="repeat" description="ANK" evidence="11">
    <location>
        <begin position="140"/>
        <end position="173"/>
    </location>
</feature>
<keyword evidence="4 13" id="KW-0812">Transmembrane</keyword>
<feature type="repeat" description="ANK" evidence="11">
    <location>
        <begin position="247"/>
        <end position="279"/>
    </location>
</feature>
<dbReference type="RefSeq" id="XP_030851346.1">
    <property type="nucleotide sequence ID" value="XM_030995486.1"/>
</dbReference>
<dbReference type="InterPro" id="IPR002110">
    <property type="entry name" value="Ankyrin_rpt"/>
</dbReference>
<feature type="transmembrane region" description="Helical" evidence="13">
    <location>
        <begin position="890"/>
        <end position="912"/>
    </location>
</feature>
<dbReference type="Gene3D" id="1.10.287.70">
    <property type="match status" value="1"/>
</dbReference>